<accession>A0A0C3AFR3</accession>
<proteinExistence type="predicted"/>
<gene>
    <name evidence="1" type="ORF">PILCRDRAFT_81736</name>
</gene>
<dbReference type="OrthoDB" id="420564at2759"/>
<name>A0A0C3AFR3_PILCF</name>
<reference evidence="1 2" key="1">
    <citation type="submission" date="2014-04" db="EMBL/GenBank/DDBJ databases">
        <authorList>
            <consortium name="DOE Joint Genome Institute"/>
            <person name="Kuo A."/>
            <person name="Tarkka M."/>
            <person name="Buscot F."/>
            <person name="Kohler A."/>
            <person name="Nagy L.G."/>
            <person name="Floudas D."/>
            <person name="Copeland A."/>
            <person name="Barry K.W."/>
            <person name="Cichocki N."/>
            <person name="Veneault-Fourrey C."/>
            <person name="LaButti K."/>
            <person name="Lindquist E.A."/>
            <person name="Lipzen A."/>
            <person name="Lundell T."/>
            <person name="Morin E."/>
            <person name="Murat C."/>
            <person name="Sun H."/>
            <person name="Tunlid A."/>
            <person name="Henrissat B."/>
            <person name="Grigoriev I.V."/>
            <person name="Hibbett D.S."/>
            <person name="Martin F."/>
            <person name="Nordberg H.P."/>
            <person name="Cantor M.N."/>
            <person name="Hua S.X."/>
        </authorList>
    </citation>
    <scope>NUCLEOTIDE SEQUENCE [LARGE SCALE GENOMIC DNA]</scope>
    <source>
        <strain evidence="1 2">F 1598</strain>
    </source>
</reference>
<dbReference type="EMBL" id="KN833118">
    <property type="protein sequence ID" value="KIM72618.1"/>
    <property type="molecule type" value="Genomic_DNA"/>
</dbReference>
<evidence type="ECO:0000313" key="1">
    <source>
        <dbReference type="EMBL" id="KIM72618.1"/>
    </source>
</evidence>
<keyword evidence="2" id="KW-1185">Reference proteome</keyword>
<dbReference type="AlphaFoldDB" id="A0A0C3AFR3"/>
<dbReference type="Proteomes" id="UP000054166">
    <property type="component" value="Unassembled WGS sequence"/>
</dbReference>
<sequence length="216" mass="23708">MSTPCHNTSSHSAAPHIQKDLGNLLKRFSAVTTDAADAIKLSGVEAVASYSWINSKTPTIAVPGSPNIWSNANPRRVAADLGVVFIDQNAHRMGPTASPLIPIFVAIDDLHKGQYEYTKLDLVTDRNNLCKLLRWVTGDGDTFRIDIERAGQTCLFTRCEEKDSEHVIGFKGFGHEYEKAATRFAPGCEKATGHHRIISINFGGLKILLRFEVDAC</sequence>
<dbReference type="STRING" id="765440.A0A0C3AFR3"/>
<feature type="non-terminal residue" evidence="1">
    <location>
        <position position="216"/>
    </location>
</feature>
<dbReference type="InParanoid" id="A0A0C3AFR3"/>
<dbReference type="PANTHER" id="PTHR35179">
    <property type="entry name" value="PROTEIN CBG02620"/>
    <property type="match status" value="1"/>
</dbReference>
<evidence type="ECO:0000313" key="2">
    <source>
        <dbReference type="Proteomes" id="UP000054166"/>
    </source>
</evidence>
<organism evidence="1 2">
    <name type="scientific">Piloderma croceum (strain F 1598)</name>
    <dbReference type="NCBI Taxonomy" id="765440"/>
    <lineage>
        <taxon>Eukaryota</taxon>
        <taxon>Fungi</taxon>
        <taxon>Dikarya</taxon>
        <taxon>Basidiomycota</taxon>
        <taxon>Agaricomycotina</taxon>
        <taxon>Agaricomycetes</taxon>
        <taxon>Agaricomycetidae</taxon>
        <taxon>Atheliales</taxon>
        <taxon>Atheliaceae</taxon>
        <taxon>Piloderma</taxon>
    </lineage>
</organism>
<protein>
    <submittedName>
        <fullName evidence="1">Uncharacterized protein</fullName>
    </submittedName>
</protein>
<dbReference type="PANTHER" id="PTHR35179:SF2">
    <property type="entry name" value="START DOMAIN-CONTAINING PROTEIN"/>
    <property type="match status" value="1"/>
</dbReference>
<reference evidence="2" key="2">
    <citation type="submission" date="2015-01" db="EMBL/GenBank/DDBJ databases">
        <title>Evolutionary Origins and Diversification of the Mycorrhizal Mutualists.</title>
        <authorList>
            <consortium name="DOE Joint Genome Institute"/>
            <consortium name="Mycorrhizal Genomics Consortium"/>
            <person name="Kohler A."/>
            <person name="Kuo A."/>
            <person name="Nagy L.G."/>
            <person name="Floudas D."/>
            <person name="Copeland A."/>
            <person name="Barry K.W."/>
            <person name="Cichocki N."/>
            <person name="Veneault-Fourrey C."/>
            <person name="LaButti K."/>
            <person name="Lindquist E.A."/>
            <person name="Lipzen A."/>
            <person name="Lundell T."/>
            <person name="Morin E."/>
            <person name="Murat C."/>
            <person name="Riley R."/>
            <person name="Ohm R."/>
            <person name="Sun H."/>
            <person name="Tunlid A."/>
            <person name="Henrissat B."/>
            <person name="Grigoriev I.V."/>
            <person name="Hibbett D.S."/>
            <person name="Martin F."/>
        </authorList>
    </citation>
    <scope>NUCLEOTIDE SEQUENCE [LARGE SCALE GENOMIC DNA]</scope>
    <source>
        <strain evidence="2">F 1598</strain>
    </source>
</reference>
<dbReference type="HOGENOM" id="CLU_030046_2_1_1"/>